<reference evidence="1 2" key="1">
    <citation type="submission" date="2016-10" db="EMBL/GenBank/DDBJ databases">
        <authorList>
            <person name="de Groot N.N."/>
        </authorList>
    </citation>
    <scope>NUCLEOTIDE SEQUENCE [LARGE SCALE GENOMIC DNA]</scope>
    <source>
        <strain evidence="1 2">DSM 569</strain>
    </source>
</reference>
<dbReference type="PANTHER" id="PTHR40697">
    <property type="entry name" value="ACETOIN CATABOLISM PROTEIN X"/>
    <property type="match status" value="1"/>
</dbReference>
<dbReference type="EMBL" id="FNBS01000031">
    <property type="protein sequence ID" value="SDF92431.1"/>
    <property type="molecule type" value="Genomic_DNA"/>
</dbReference>
<dbReference type="Proteomes" id="UP000183404">
    <property type="component" value="Unassembled WGS sequence"/>
</dbReference>
<dbReference type="PANTHER" id="PTHR40697:SF3">
    <property type="entry name" value="ACETOIN CATABOLISM PROTEIN X"/>
    <property type="match status" value="1"/>
</dbReference>
<dbReference type="PIRSF" id="PIRSF018567">
    <property type="entry name" value="AcoX"/>
    <property type="match status" value="1"/>
</dbReference>
<proteinExistence type="predicted"/>
<dbReference type="AlphaFoldDB" id="A0A1G7Q1R4"/>
<dbReference type="InterPro" id="IPR002504">
    <property type="entry name" value="NADK"/>
</dbReference>
<dbReference type="GO" id="GO:0006741">
    <property type="term" value="P:NADP+ biosynthetic process"/>
    <property type="evidence" value="ECO:0007669"/>
    <property type="project" value="InterPro"/>
</dbReference>
<gene>
    <name evidence="1" type="ORF">SAMN04244560_01477</name>
</gene>
<keyword evidence="1" id="KW-0418">Kinase</keyword>
<dbReference type="InterPro" id="IPR039065">
    <property type="entry name" value="AcoX-like"/>
</dbReference>
<dbReference type="SUPFAM" id="SSF111331">
    <property type="entry name" value="NAD kinase/diacylglycerol kinase-like"/>
    <property type="match status" value="1"/>
</dbReference>
<dbReference type="Pfam" id="PF01513">
    <property type="entry name" value="NAD_kinase"/>
    <property type="match status" value="1"/>
</dbReference>
<dbReference type="InterPro" id="IPR011391">
    <property type="entry name" value="AcoX_kinase"/>
</dbReference>
<accession>A0A1G7Q1R4</accession>
<dbReference type="GO" id="GO:0051287">
    <property type="term" value="F:NAD binding"/>
    <property type="evidence" value="ECO:0007669"/>
    <property type="project" value="UniProtKB-ARBA"/>
</dbReference>
<evidence type="ECO:0000313" key="1">
    <source>
        <dbReference type="EMBL" id="SDF92431.1"/>
    </source>
</evidence>
<dbReference type="GO" id="GO:0005524">
    <property type="term" value="F:ATP binding"/>
    <property type="evidence" value="ECO:0007669"/>
    <property type="project" value="UniProtKB-ARBA"/>
</dbReference>
<dbReference type="RefSeq" id="WP_004401864.1">
    <property type="nucleotide sequence ID" value="NZ_FNBS01000031.1"/>
</dbReference>
<protein>
    <submittedName>
        <fullName evidence="1">Predicted polyphosphate-or ATP-dependent NAD kinase</fullName>
    </submittedName>
</protein>
<sequence>MKTIGIIANPSSGKDIRRLVAHATVIDNYEKVNIVERIILAAQKFGTEKIYIMPDTYEIGYKAKNNLIYLKQLGIDVEILDMTITGSFADTMVATKIMEQFGVGCIVSLGGDGTNRVIAKVINETPLLPISTGTNNVYPMMLEGTIAGIVASVVSSGKFDKEILCKRDKRLEIYKNGKLIDIALIDAVISKENFTGTKAIWDISTITDIFVTRAHPNNIGFSSVAGYKTTLSEDEDGGIYVKIGESPESVMAPIAPGVVEKVGIIDCKRLNMDTDYSYEVMEKGTIALDGEREVIIKEGDILIFRISRNGPYRVNVTKTLEIAQQIGFFVKR</sequence>
<dbReference type="InterPro" id="IPR016064">
    <property type="entry name" value="NAD/diacylglycerol_kinase_sf"/>
</dbReference>
<evidence type="ECO:0000313" key="2">
    <source>
        <dbReference type="Proteomes" id="UP000183404"/>
    </source>
</evidence>
<keyword evidence="1" id="KW-0808">Transferase</keyword>
<name>A0A1G7Q1R4_THETY</name>
<dbReference type="GO" id="GO:0003951">
    <property type="term" value="F:NAD+ kinase activity"/>
    <property type="evidence" value="ECO:0007669"/>
    <property type="project" value="InterPro"/>
</dbReference>
<organism evidence="1 2">
    <name type="scientific">Thermoanaerobacter thermohydrosulfuricus</name>
    <name type="common">Clostridium thermohydrosulfuricum</name>
    <dbReference type="NCBI Taxonomy" id="1516"/>
    <lineage>
        <taxon>Bacteria</taxon>
        <taxon>Bacillati</taxon>
        <taxon>Bacillota</taxon>
        <taxon>Clostridia</taxon>
        <taxon>Thermoanaerobacterales</taxon>
        <taxon>Thermoanaerobacteraceae</taxon>
        <taxon>Thermoanaerobacter</taxon>
    </lineage>
</organism>